<dbReference type="AlphaFoldDB" id="A0A5E5ATX9"/>
<organism evidence="1 2">
    <name type="scientific">Pandoraea anapnoica</name>
    <dbReference type="NCBI Taxonomy" id="2508301"/>
    <lineage>
        <taxon>Bacteria</taxon>
        <taxon>Pseudomonadati</taxon>
        <taxon>Pseudomonadota</taxon>
        <taxon>Betaproteobacteria</taxon>
        <taxon>Burkholderiales</taxon>
        <taxon>Burkholderiaceae</taxon>
        <taxon>Pandoraea</taxon>
    </lineage>
</organism>
<keyword evidence="2" id="KW-1185">Reference proteome</keyword>
<sequence>MTFHRISLLPMAKNIDGATRTSMMPPLPDWKRDFHQASDAKAHLLYVVFGTNVENLALSRSKYRCQGIPDGVELFSYGRDQHPEVLDSFCDGTAWDKLTAEDPVLAGQIAAQMECVVLRGIFADETTLNYFRDVVGLLTCLIDNGGTAIYDPLSVTWWSPSEWKAKIFEPALPSPHEHVVILVSEERDGFQWFHTRGLLKYGRPDLSLHSVPARYRAAAVELFNRLITFQAHGGLIPEKQEIDMQTLPEGMVCVHQGDENDPNFNNVHVEITWPNHSI</sequence>
<dbReference type="EMBL" id="CABPSP010000022">
    <property type="protein sequence ID" value="VVE75913.1"/>
    <property type="molecule type" value="Genomic_DNA"/>
</dbReference>
<accession>A0A5E5ATX9</accession>
<evidence type="ECO:0008006" key="3">
    <source>
        <dbReference type="Google" id="ProtNLM"/>
    </source>
</evidence>
<gene>
    <name evidence="1" type="ORF">PAN31117_05283</name>
</gene>
<reference evidence="1 2" key="1">
    <citation type="submission" date="2019-08" db="EMBL/GenBank/DDBJ databases">
        <authorList>
            <person name="Peeters C."/>
        </authorList>
    </citation>
    <scope>NUCLEOTIDE SEQUENCE [LARGE SCALE GENOMIC DNA]</scope>
    <source>
        <strain evidence="1 2">LMG 31117</strain>
    </source>
</reference>
<name>A0A5E5ATX9_9BURK</name>
<protein>
    <recommendedName>
        <fullName evidence="3">DUF4261 domain-containing protein</fullName>
    </recommendedName>
</protein>
<evidence type="ECO:0000313" key="1">
    <source>
        <dbReference type="EMBL" id="VVE75913.1"/>
    </source>
</evidence>
<dbReference type="Proteomes" id="UP000383122">
    <property type="component" value="Unassembled WGS sequence"/>
</dbReference>
<proteinExistence type="predicted"/>
<evidence type="ECO:0000313" key="2">
    <source>
        <dbReference type="Proteomes" id="UP000383122"/>
    </source>
</evidence>